<evidence type="ECO:0000256" key="1">
    <source>
        <dbReference type="SAM" id="Coils"/>
    </source>
</evidence>
<feature type="region of interest" description="Disordered" evidence="2">
    <location>
        <begin position="1"/>
        <end position="68"/>
    </location>
</feature>
<reference evidence="3 4" key="1">
    <citation type="submission" date="2020-04" db="EMBL/GenBank/DDBJ databases">
        <authorList>
            <person name="De Canck E."/>
        </authorList>
    </citation>
    <scope>NUCLEOTIDE SEQUENCE [LARGE SCALE GENOMIC DNA]</scope>
    <source>
        <strain evidence="3 4">LMG 29542</strain>
    </source>
</reference>
<feature type="compositionally biased region" description="Basic and acidic residues" evidence="2">
    <location>
        <begin position="151"/>
        <end position="160"/>
    </location>
</feature>
<keyword evidence="1" id="KW-0175">Coiled coil</keyword>
<gene>
    <name evidence="3" type="ORF">LMG29542_03278</name>
</gene>
<feature type="coiled-coil region" evidence="1">
    <location>
        <begin position="202"/>
        <end position="257"/>
    </location>
</feature>
<dbReference type="RefSeq" id="WP_377693519.1">
    <property type="nucleotide sequence ID" value="NZ_JBHLTK010000153.1"/>
</dbReference>
<evidence type="ECO:0000256" key="2">
    <source>
        <dbReference type="SAM" id="MobiDB-lite"/>
    </source>
</evidence>
<name>A0A6J5DZH3_9BURK</name>
<evidence type="ECO:0000313" key="4">
    <source>
        <dbReference type="Proteomes" id="UP000494363"/>
    </source>
</evidence>
<protein>
    <recommendedName>
        <fullName evidence="5">Chromosome partition protein Smc</fullName>
    </recommendedName>
</protein>
<accession>A0A6J5DZH3</accession>
<organism evidence="3 4">
    <name type="scientific">Paraburkholderia humisilvae</name>
    <dbReference type="NCBI Taxonomy" id="627669"/>
    <lineage>
        <taxon>Bacteria</taxon>
        <taxon>Pseudomonadati</taxon>
        <taxon>Pseudomonadota</taxon>
        <taxon>Betaproteobacteria</taxon>
        <taxon>Burkholderiales</taxon>
        <taxon>Burkholderiaceae</taxon>
        <taxon>Paraburkholderia</taxon>
    </lineage>
</organism>
<feature type="region of interest" description="Disordered" evidence="2">
    <location>
        <begin position="149"/>
        <end position="177"/>
    </location>
</feature>
<evidence type="ECO:0008006" key="5">
    <source>
        <dbReference type="Google" id="ProtNLM"/>
    </source>
</evidence>
<evidence type="ECO:0000313" key="3">
    <source>
        <dbReference type="EMBL" id="CAB3758275.1"/>
    </source>
</evidence>
<feature type="region of interest" description="Disordered" evidence="2">
    <location>
        <begin position="111"/>
        <end position="135"/>
    </location>
</feature>
<dbReference type="EMBL" id="CADIKH010000014">
    <property type="protein sequence ID" value="CAB3758275.1"/>
    <property type="molecule type" value="Genomic_DNA"/>
</dbReference>
<sequence>MCPMPIHEGAVSVPEVRPAEGAGMHSPVSAHAQGAKAPEGAALPAAGRGLRPPSSAPQPSWPGAGPLAAIPSEYRSSDVPGVFVDQNTGGHFIIKDGKAYRVVDAPNVRPRGSIGLKGGGDTDPSAQRRQLGQRKTEIEQKAAELSGVKTSLERSIEEERRKKHDAQQAVSTRETGKRLAEQWLEDLKRKQQEGEANLQPTIDTQTTEVRGWETELQRAQREVDRYQQSLTQLESTLRTLTSDLERAERERVAVDQQLQRL</sequence>
<dbReference type="Proteomes" id="UP000494363">
    <property type="component" value="Unassembled WGS sequence"/>
</dbReference>
<feature type="compositionally biased region" description="Low complexity" evidence="2">
    <location>
        <begin position="34"/>
        <end position="53"/>
    </location>
</feature>
<proteinExistence type="predicted"/>
<keyword evidence="4" id="KW-1185">Reference proteome</keyword>
<dbReference type="AlphaFoldDB" id="A0A6J5DZH3"/>